<dbReference type="SMART" id="SM00637">
    <property type="entry name" value="CBD_II"/>
    <property type="match status" value="1"/>
</dbReference>
<gene>
    <name evidence="5" type="ORF">KTC_26530</name>
</gene>
<evidence type="ECO:0000256" key="1">
    <source>
        <dbReference type="ARBA" id="ARBA00005519"/>
    </source>
</evidence>
<organism evidence="5">
    <name type="scientific">Thermosporothrix sp. COM3</name>
    <dbReference type="NCBI Taxonomy" id="2490863"/>
    <lineage>
        <taxon>Bacteria</taxon>
        <taxon>Bacillati</taxon>
        <taxon>Chloroflexota</taxon>
        <taxon>Ktedonobacteria</taxon>
        <taxon>Ktedonobacterales</taxon>
        <taxon>Thermosporotrichaceae</taxon>
        <taxon>Thermosporothrix</taxon>
    </lineage>
</organism>
<dbReference type="PROSITE" id="PS51173">
    <property type="entry name" value="CBM2"/>
    <property type="match status" value="1"/>
</dbReference>
<feature type="chain" id="PRO_5019864954" description="CBM2 domain-containing protein" evidence="3">
    <location>
        <begin position="32"/>
        <end position="467"/>
    </location>
</feature>
<dbReference type="SUPFAM" id="SSF49384">
    <property type="entry name" value="Carbohydrate-binding domain"/>
    <property type="match status" value="1"/>
</dbReference>
<dbReference type="EMBL" id="AP019376">
    <property type="protein sequence ID" value="BBH87902.1"/>
    <property type="molecule type" value="Genomic_DNA"/>
</dbReference>
<comment type="similarity">
    <text evidence="1 2">Belongs to the glycosyl hydrolase 12 (cellulase H) family.</text>
</comment>
<keyword evidence="2" id="KW-0378">Hydrolase</keyword>
<dbReference type="Pfam" id="PF00553">
    <property type="entry name" value="CBM_2"/>
    <property type="match status" value="1"/>
</dbReference>
<keyword evidence="2" id="KW-0624">Polysaccharide degradation</keyword>
<dbReference type="GO" id="GO:0030247">
    <property type="term" value="F:polysaccharide binding"/>
    <property type="evidence" value="ECO:0007669"/>
    <property type="project" value="UniProtKB-UniRule"/>
</dbReference>
<dbReference type="AlphaFoldDB" id="A0A455SLV2"/>
<keyword evidence="2" id="KW-0326">Glycosidase</keyword>
<dbReference type="SUPFAM" id="SSF49299">
    <property type="entry name" value="PKD domain"/>
    <property type="match status" value="1"/>
</dbReference>
<dbReference type="GO" id="GO:0000272">
    <property type="term" value="P:polysaccharide catabolic process"/>
    <property type="evidence" value="ECO:0007669"/>
    <property type="project" value="UniProtKB-KW"/>
</dbReference>
<proteinExistence type="inferred from homology"/>
<dbReference type="InterPro" id="IPR008965">
    <property type="entry name" value="CBM2/CBM3_carb-bd_dom_sf"/>
</dbReference>
<keyword evidence="3" id="KW-0732">Signal</keyword>
<name>A0A455SLV2_9CHLR</name>
<dbReference type="PANTHER" id="PTHR34002">
    <property type="entry name" value="BLR1656 PROTEIN"/>
    <property type="match status" value="1"/>
</dbReference>
<dbReference type="InterPro" id="IPR013320">
    <property type="entry name" value="ConA-like_dom_sf"/>
</dbReference>
<dbReference type="InterPro" id="IPR012291">
    <property type="entry name" value="CBM2_carb-bd_dom_sf"/>
</dbReference>
<dbReference type="Gene3D" id="2.60.40.10">
    <property type="entry name" value="Immunoglobulins"/>
    <property type="match status" value="1"/>
</dbReference>
<dbReference type="PANTHER" id="PTHR34002:SF9">
    <property type="entry name" value="XYLOGLUCAN-SPECIFIC ENDO-BETA-1,4-GLUCANASE A"/>
    <property type="match status" value="1"/>
</dbReference>
<protein>
    <recommendedName>
        <fullName evidence="4">CBM2 domain-containing protein</fullName>
    </recommendedName>
</protein>
<accession>A0A455SLV2</accession>
<dbReference type="InterPro" id="IPR001919">
    <property type="entry name" value="CBD2"/>
</dbReference>
<evidence type="ECO:0000259" key="4">
    <source>
        <dbReference type="PROSITE" id="PS51173"/>
    </source>
</evidence>
<dbReference type="InterPro" id="IPR013319">
    <property type="entry name" value="GH11/12"/>
</dbReference>
<dbReference type="Gene3D" id="2.60.40.290">
    <property type="match status" value="1"/>
</dbReference>
<dbReference type="Pfam" id="PF01670">
    <property type="entry name" value="Glyco_hydro_12"/>
    <property type="match status" value="1"/>
</dbReference>
<sequence>MTMRVGSGVRVLIVLALALGFLSMTSLPAKAAEVCTVDGTIDNLGKYWLNNNLWGSNTGSGTQCTWDTSISGSTLAWGTRWNWTGEQNSVKSYASAVLGWHWGWKNPNTGLPEQVSQNTSVASNWSFTLTGNSDNRMNVSYDLWFHPTANPGNVNPSDELMVWLYKSGSIQPVGSRQATVTIGGTTWELWRGNAGWNVFSFVRTSSVTSASLDLRDFINDLVTRGWMDPSKYLISVEAGTEIFTGSGQLDTTAYSVEVGGSSGGNHPPAVSLTKPANGASFTAPASIDLAADASDSDGSISKVEFYSGSTLLSTDTSAPYTYTWGNVAAGSYTLTAKAYDNTGAVTTSAPVTVTVGSSGGGATCSVKYSVLNQWDTGFTAQVSITNNGSSAINGWRLGWTWAGNQRITNAWNATTSQNGNQVTATNASYNATIAAGGAVSFGFNGSYSGSNPQPSTFTLNGNPCSVN</sequence>
<dbReference type="InterPro" id="IPR002594">
    <property type="entry name" value="GH12"/>
</dbReference>
<dbReference type="InterPro" id="IPR035986">
    <property type="entry name" value="PKD_dom_sf"/>
</dbReference>
<evidence type="ECO:0000313" key="5">
    <source>
        <dbReference type="EMBL" id="BBH87902.1"/>
    </source>
</evidence>
<dbReference type="InterPro" id="IPR013783">
    <property type="entry name" value="Ig-like_fold"/>
</dbReference>
<dbReference type="Pfam" id="PF17957">
    <property type="entry name" value="Big_7"/>
    <property type="match status" value="1"/>
</dbReference>
<dbReference type="Gene3D" id="2.60.120.180">
    <property type="match status" value="1"/>
</dbReference>
<reference evidence="5" key="1">
    <citation type="submission" date="2018-12" db="EMBL/GenBank/DDBJ databases">
        <title>Novel natural products biosynthetic potential of the class Ktedonobacteria.</title>
        <authorList>
            <person name="Zheng Y."/>
            <person name="Saitou A."/>
            <person name="Wang C.M."/>
            <person name="Toyoda A."/>
            <person name="Minakuchi Y."/>
            <person name="Sekiguchi Y."/>
            <person name="Ueda K."/>
            <person name="Takano H."/>
            <person name="Sakai Y."/>
            <person name="Yokota A."/>
            <person name="Yabe S."/>
        </authorList>
    </citation>
    <scope>NUCLEOTIDE SEQUENCE</scope>
    <source>
        <strain evidence="5">COM3</strain>
    </source>
</reference>
<feature type="domain" description="CBM2" evidence="4">
    <location>
        <begin position="357"/>
        <end position="467"/>
    </location>
</feature>
<evidence type="ECO:0000256" key="3">
    <source>
        <dbReference type="SAM" id="SignalP"/>
    </source>
</evidence>
<dbReference type="SUPFAM" id="SSF49899">
    <property type="entry name" value="Concanavalin A-like lectins/glucanases"/>
    <property type="match status" value="1"/>
</dbReference>
<dbReference type="GO" id="GO:0008810">
    <property type="term" value="F:cellulase activity"/>
    <property type="evidence" value="ECO:0007669"/>
    <property type="project" value="InterPro"/>
</dbReference>
<keyword evidence="2" id="KW-0119">Carbohydrate metabolism</keyword>
<evidence type="ECO:0000256" key="2">
    <source>
        <dbReference type="RuleBase" id="RU361163"/>
    </source>
</evidence>
<feature type="signal peptide" evidence="3">
    <location>
        <begin position="1"/>
        <end position="31"/>
    </location>
</feature>